<evidence type="ECO:0000259" key="1">
    <source>
        <dbReference type="PROSITE" id="PS50878"/>
    </source>
</evidence>
<accession>A0ABQ4ZQQ5</accession>
<dbReference type="SUPFAM" id="SSF56672">
    <property type="entry name" value="DNA/RNA polymerases"/>
    <property type="match status" value="1"/>
</dbReference>
<dbReference type="GO" id="GO:0003964">
    <property type="term" value="F:RNA-directed DNA polymerase activity"/>
    <property type="evidence" value="ECO:0007669"/>
    <property type="project" value="UniProtKB-KW"/>
</dbReference>
<dbReference type="Proteomes" id="UP001151760">
    <property type="component" value="Unassembled WGS sequence"/>
</dbReference>
<dbReference type="InterPro" id="IPR043128">
    <property type="entry name" value="Rev_trsase/Diguanyl_cyclase"/>
</dbReference>
<dbReference type="PANTHER" id="PTHR24559">
    <property type="entry name" value="TRANSPOSON TY3-I GAG-POL POLYPROTEIN"/>
    <property type="match status" value="1"/>
</dbReference>
<dbReference type="InterPro" id="IPR000477">
    <property type="entry name" value="RT_dom"/>
</dbReference>
<organism evidence="2 3">
    <name type="scientific">Tanacetum coccineum</name>
    <dbReference type="NCBI Taxonomy" id="301880"/>
    <lineage>
        <taxon>Eukaryota</taxon>
        <taxon>Viridiplantae</taxon>
        <taxon>Streptophyta</taxon>
        <taxon>Embryophyta</taxon>
        <taxon>Tracheophyta</taxon>
        <taxon>Spermatophyta</taxon>
        <taxon>Magnoliopsida</taxon>
        <taxon>eudicotyledons</taxon>
        <taxon>Gunneridae</taxon>
        <taxon>Pentapetalae</taxon>
        <taxon>asterids</taxon>
        <taxon>campanulids</taxon>
        <taxon>Asterales</taxon>
        <taxon>Asteraceae</taxon>
        <taxon>Asteroideae</taxon>
        <taxon>Anthemideae</taxon>
        <taxon>Anthemidinae</taxon>
        <taxon>Tanacetum</taxon>
    </lineage>
</organism>
<reference evidence="2" key="1">
    <citation type="journal article" date="2022" name="Int. J. Mol. Sci.">
        <title>Draft Genome of Tanacetum Coccineum: Genomic Comparison of Closely Related Tanacetum-Family Plants.</title>
        <authorList>
            <person name="Yamashiro T."/>
            <person name="Shiraishi A."/>
            <person name="Nakayama K."/>
            <person name="Satake H."/>
        </authorList>
    </citation>
    <scope>NUCLEOTIDE SEQUENCE</scope>
</reference>
<evidence type="ECO:0000313" key="3">
    <source>
        <dbReference type="Proteomes" id="UP001151760"/>
    </source>
</evidence>
<dbReference type="InterPro" id="IPR043502">
    <property type="entry name" value="DNA/RNA_pol_sf"/>
</dbReference>
<dbReference type="PROSITE" id="PS50878">
    <property type="entry name" value="RT_POL"/>
    <property type="match status" value="1"/>
</dbReference>
<name>A0ABQ4ZQQ5_9ASTR</name>
<sequence length="317" mass="37340">MYLASRFVNEYENDPAVFMDLMNRICKLYLDKFVIVFIDDILTYSKSKEEHEVHLKLILELLEKEKLFINFSKCEFWLQEVRFLGHILNSEGKANVVADALSRKEWIKLRRARAMSMKIYSGIKARILEAQSEASENFNTPAEMCQYMAFLRTLVMDEAHATKYSVHPRADKMYYDIRDLHWWPGMKKDIAMYVSKCLTCSKVNVEHQKPSRLLQHLKETTDKIVQIKERLKSVRDRQKSYADNHQKLLEFSIGDKVNYSRCLRRTEKQSQSSYCLIFRGTPETWTGSLLGNVKTDEFASTATVRKRAREYLRQNDA</sequence>
<keyword evidence="2" id="KW-0808">Transferase</keyword>
<gene>
    <name evidence="2" type="ORF">Tco_0799582</name>
</gene>
<dbReference type="EMBL" id="BQNB010011595">
    <property type="protein sequence ID" value="GJS92614.1"/>
    <property type="molecule type" value="Genomic_DNA"/>
</dbReference>
<keyword evidence="2" id="KW-0548">Nucleotidyltransferase</keyword>
<dbReference type="Gene3D" id="1.10.340.70">
    <property type="match status" value="1"/>
</dbReference>
<keyword evidence="2" id="KW-0695">RNA-directed DNA polymerase</keyword>
<protein>
    <submittedName>
        <fullName evidence="2">Reverse transcriptase domain-containing protein</fullName>
    </submittedName>
</protein>
<dbReference type="InterPro" id="IPR053134">
    <property type="entry name" value="RNA-dir_DNA_polymerase"/>
</dbReference>
<dbReference type="Gene3D" id="3.30.70.270">
    <property type="match status" value="1"/>
</dbReference>
<keyword evidence="3" id="KW-1185">Reference proteome</keyword>
<dbReference type="PANTHER" id="PTHR24559:SF427">
    <property type="entry name" value="RNA-DIRECTED DNA POLYMERASE"/>
    <property type="match status" value="1"/>
</dbReference>
<comment type="caution">
    <text evidence="2">The sequence shown here is derived from an EMBL/GenBank/DDBJ whole genome shotgun (WGS) entry which is preliminary data.</text>
</comment>
<reference evidence="2" key="2">
    <citation type="submission" date="2022-01" db="EMBL/GenBank/DDBJ databases">
        <authorList>
            <person name="Yamashiro T."/>
            <person name="Shiraishi A."/>
            <person name="Satake H."/>
            <person name="Nakayama K."/>
        </authorList>
    </citation>
    <scope>NUCLEOTIDE SEQUENCE</scope>
</reference>
<dbReference type="InterPro" id="IPR041588">
    <property type="entry name" value="Integrase_H2C2"/>
</dbReference>
<evidence type="ECO:0000313" key="2">
    <source>
        <dbReference type="EMBL" id="GJS92614.1"/>
    </source>
</evidence>
<dbReference type="Pfam" id="PF00078">
    <property type="entry name" value="RVT_1"/>
    <property type="match status" value="1"/>
</dbReference>
<proteinExistence type="predicted"/>
<dbReference type="Pfam" id="PF17921">
    <property type="entry name" value="Integrase_H2C2"/>
    <property type="match status" value="1"/>
</dbReference>
<feature type="domain" description="Reverse transcriptase" evidence="1">
    <location>
        <begin position="1"/>
        <end position="88"/>
    </location>
</feature>